<feature type="transmembrane region" description="Helical" evidence="13">
    <location>
        <begin position="266"/>
        <end position="286"/>
    </location>
</feature>
<sequence length="298" mass="34282">MDLKDLIIGTVFLFQSTVGILGNFSLLTSYLFNYYSKHKIKTTNLILTHLFTANFLILLSKGLLHTMENFGLKEFINDFGCKFLLYIQRLGRNMSISTTCFLSVFQAITISPRTSFSMSLKLKSPNHIGLFTSLCWILYMALNLIFPVYMYNKENRVNFTHKNHLKYCSIVVHDDFISSLYTAFIVLPEILFSFLIIWSSSSMVVILYMHRQSVQHIHSINISSRTSPESRAIHRILALVFTFIGFYALSSILQGCIALVYNPGWWLVNITAIISMCFPTLGPFMMNHNSTRPRLNFL</sequence>
<evidence type="ECO:0000256" key="3">
    <source>
        <dbReference type="ARBA" id="ARBA00010663"/>
    </source>
</evidence>
<feature type="transmembrane region" description="Helical" evidence="13">
    <location>
        <begin position="128"/>
        <end position="150"/>
    </location>
</feature>
<dbReference type="PRINTS" id="PR01534">
    <property type="entry name" value="VOMERONASL1R"/>
</dbReference>
<comment type="function">
    <text evidence="1">Putative pheromone receptor.</text>
</comment>
<evidence type="ECO:0000256" key="2">
    <source>
        <dbReference type="ARBA" id="ARBA00004651"/>
    </source>
</evidence>
<reference evidence="16" key="1">
    <citation type="submission" date="2025-08" db="UniProtKB">
        <authorList>
            <consortium name="RefSeq"/>
        </authorList>
    </citation>
    <scope>IDENTIFICATION</scope>
</reference>
<name>A0A6P5RBJ2_MUSCR</name>
<dbReference type="FunFam" id="1.20.1070.10:FF:000033">
    <property type="entry name" value="Vomeronasal type-1 receptor"/>
    <property type="match status" value="1"/>
</dbReference>
<keyword evidence="7 13" id="KW-1133">Transmembrane helix</keyword>
<dbReference type="InterPro" id="IPR017452">
    <property type="entry name" value="GPCR_Rhodpsn_7TM"/>
</dbReference>
<evidence type="ECO:0000256" key="1">
    <source>
        <dbReference type="ARBA" id="ARBA00003878"/>
    </source>
</evidence>
<dbReference type="GO" id="GO:0007606">
    <property type="term" value="P:sensory perception of chemical stimulus"/>
    <property type="evidence" value="ECO:0007669"/>
    <property type="project" value="UniProtKB-ARBA"/>
</dbReference>
<evidence type="ECO:0000256" key="5">
    <source>
        <dbReference type="ARBA" id="ARBA00022507"/>
    </source>
</evidence>
<evidence type="ECO:0000256" key="8">
    <source>
        <dbReference type="ARBA" id="ARBA00023040"/>
    </source>
</evidence>
<comment type="similarity">
    <text evidence="3 13">Belongs to the G-protein coupled receptor 1 family.</text>
</comment>
<dbReference type="GeneID" id="110312180"/>
<evidence type="ECO:0000256" key="7">
    <source>
        <dbReference type="ARBA" id="ARBA00022989"/>
    </source>
</evidence>
<keyword evidence="15" id="KW-1185">Reference proteome</keyword>
<dbReference type="Proteomes" id="UP000515126">
    <property type="component" value="Chromosome 17"/>
</dbReference>
<keyword evidence="11" id="KW-0325">Glycoprotein</keyword>
<accession>A0A6P5RBJ2</accession>
<keyword evidence="9 13" id="KW-0472">Membrane</keyword>
<feature type="transmembrane region" description="Helical" evidence="13">
    <location>
        <begin position="44"/>
        <end position="64"/>
    </location>
</feature>
<dbReference type="KEGG" id="mcal:110312180"/>
<organism evidence="15 16">
    <name type="scientific">Mus caroli</name>
    <name type="common">Ryukyu mouse</name>
    <name type="synonym">Ricefield mouse</name>
    <dbReference type="NCBI Taxonomy" id="10089"/>
    <lineage>
        <taxon>Eukaryota</taxon>
        <taxon>Metazoa</taxon>
        <taxon>Chordata</taxon>
        <taxon>Craniata</taxon>
        <taxon>Vertebrata</taxon>
        <taxon>Euteleostomi</taxon>
        <taxon>Mammalia</taxon>
        <taxon>Eutheria</taxon>
        <taxon>Euarchontoglires</taxon>
        <taxon>Glires</taxon>
        <taxon>Rodentia</taxon>
        <taxon>Myomorpha</taxon>
        <taxon>Muroidea</taxon>
        <taxon>Muridae</taxon>
        <taxon>Murinae</taxon>
        <taxon>Mus</taxon>
        <taxon>Mus</taxon>
    </lineage>
</organism>
<dbReference type="RefSeq" id="XP_021041390.1">
    <property type="nucleotide sequence ID" value="XM_021185731.1"/>
</dbReference>
<evidence type="ECO:0000313" key="15">
    <source>
        <dbReference type="Proteomes" id="UP000515126"/>
    </source>
</evidence>
<evidence type="ECO:0000313" key="16">
    <source>
        <dbReference type="RefSeq" id="XP_021041390.1"/>
    </source>
</evidence>
<evidence type="ECO:0000259" key="14">
    <source>
        <dbReference type="PROSITE" id="PS50262"/>
    </source>
</evidence>
<dbReference type="GO" id="GO:0005886">
    <property type="term" value="C:plasma membrane"/>
    <property type="evidence" value="ECO:0007669"/>
    <property type="project" value="UniProtKB-SubCell"/>
</dbReference>
<keyword evidence="12 13" id="KW-0807">Transducer</keyword>
<evidence type="ECO:0000256" key="6">
    <source>
        <dbReference type="ARBA" id="ARBA00022692"/>
    </source>
</evidence>
<proteinExistence type="inferred from homology"/>
<dbReference type="Pfam" id="PF03402">
    <property type="entry name" value="V1R"/>
    <property type="match status" value="1"/>
</dbReference>
<evidence type="ECO:0000256" key="12">
    <source>
        <dbReference type="ARBA" id="ARBA00023224"/>
    </source>
</evidence>
<dbReference type="SUPFAM" id="SSF81321">
    <property type="entry name" value="Family A G protein-coupled receptor-like"/>
    <property type="match status" value="1"/>
</dbReference>
<protein>
    <recommendedName>
        <fullName evidence="13">Vomeronasal type-1 receptor</fullName>
    </recommendedName>
</protein>
<keyword evidence="5 13" id="KW-0589">Pheromone response</keyword>
<dbReference type="InterPro" id="IPR004072">
    <property type="entry name" value="Vmron_rcpt_1"/>
</dbReference>
<evidence type="ECO:0000256" key="4">
    <source>
        <dbReference type="ARBA" id="ARBA00022475"/>
    </source>
</evidence>
<keyword evidence="4 13" id="KW-1003">Cell membrane</keyword>
<comment type="subcellular location">
    <subcellularLocation>
        <location evidence="2 13">Cell membrane</location>
        <topology evidence="2 13">Multi-pass membrane protein</topology>
    </subcellularLocation>
</comment>
<evidence type="ECO:0000256" key="13">
    <source>
        <dbReference type="RuleBase" id="RU364061"/>
    </source>
</evidence>
<keyword evidence="10 13" id="KW-0675">Receptor</keyword>
<evidence type="ECO:0000256" key="10">
    <source>
        <dbReference type="ARBA" id="ARBA00023170"/>
    </source>
</evidence>
<gene>
    <name evidence="16" type="primary">LOC110312180</name>
</gene>
<feature type="transmembrane region" description="Helical" evidence="13">
    <location>
        <begin position="236"/>
        <end position="260"/>
    </location>
</feature>
<feature type="domain" description="G-protein coupled receptors family 1 profile" evidence="14">
    <location>
        <begin position="22"/>
        <end position="286"/>
    </location>
</feature>
<keyword evidence="8 13" id="KW-0297">G-protein coupled receptor</keyword>
<keyword evidence="6 13" id="KW-0812">Transmembrane</keyword>
<evidence type="ECO:0000256" key="9">
    <source>
        <dbReference type="ARBA" id="ARBA00023136"/>
    </source>
</evidence>
<dbReference type="AlphaFoldDB" id="A0A6P5RBJ2"/>
<evidence type="ECO:0000256" key="11">
    <source>
        <dbReference type="ARBA" id="ARBA00023180"/>
    </source>
</evidence>
<dbReference type="GO" id="GO:0016503">
    <property type="term" value="F:pheromone receptor activity"/>
    <property type="evidence" value="ECO:0007669"/>
    <property type="project" value="InterPro"/>
</dbReference>
<dbReference type="PANTHER" id="PTHR24062">
    <property type="entry name" value="VOMERONASAL TYPE-1 RECEPTOR"/>
    <property type="match status" value="1"/>
</dbReference>
<dbReference type="Gene3D" id="1.20.1070.10">
    <property type="entry name" value="Rhodopsin 7-helix transmembrane proteins"/>
    <property type="match status" value="1"/>
</dbReference>
<dbReference type="GO" id="GO:0019236">
    <property type="term" value="P:response to pheromone"/>
    <property type="evidence" value="ECO:0007669"/>
    <property type="project" value="UniProtKB-KW"/>
</dbReference>
<feature type="transmembrane region" description="Helical" evidence="13">
    <location>
        <begin position="6"/>
        <end position="32"/>
    </location>
</feature>
<dbReference type="PROSITE" id="PS50262">
    <property type="entry name" value="G_PROTEIN_RECEP_F1_2"/>
    <property type="match status" value="1"/>
</dbReference>